<feature type="domain" description="Digeranylgeranylglycerophospholipid reductase catalytic" evidence="3">
    <location>
        <begin position="181"/>
        <end position="249"/>
    </location>
</feature>
<proteinExistence type="predicted"/>
<sequence length="411" mass="46480">MKNTYDVIIVGAGPAGSTAARFIAAKGFKVLVLEKAKLDREKACAGGITERAIKEFGIPEKAFDRMIYGGLICSPKNVALILEESYRRSASAMRGKFDKTLCEMAMKEGAQFKEESKVIEPVFMDKNLIGVKSMEKGKVREYRARVTVVADGCPSNLARKLGVYIGDPHAIFAGYQHQLKLKNSEIDKRIDNRIEIYYGSDFFPEGYAWIFPKNGLVSVGLVIPLYIIEKQRINLKKRLDNFIKDHPIVKDKLRGAEILFSQGALIPFGGLGEDKFKIVSRIYGNGYVIVGDAAGFVSPLTGEGIYYGMKSAQLAAEVVSESLKLNDFSEKALAKYYRKIRESIIYGDMKEGWKLKRIFDKNIEKIIRASKADPWFKEINRELFEGEISYPKYLKALYLHPVKLFRMLFFY</sequence>
<keyword evidence="1" id="KW-0812">Transmembrane</keyword>
<dbReference type="InterPro" id="IPR036188">
    <property type="entry name" value="FAD/NAD-bd_sf"/>
</dbReference>
<evidence type="ECO:0000313" key="4">
    <source>
        <dbReference type="EMBL" id="KPJ67954.1"/>
    </source>
</evidence>
<gene>
    <name evidence="4" type="ORF">AMJ44_06950</name>
</gene>
<dbReference type="InterPro" id="IPR011777">
    <property type="entry name" value="Geranylgeranyl_Rdtase_fam"/>
</dbReference>
<dbReference type="PANTHER" id="PTHR42685">
    <property type="entry name" value="GERANYLGERANYL DIPHOSPHATE REDUCTASE"/>
    <property type="match status" value="1"/>
</dbReference>
<dbReference type="Pfam" id="PF22578">
    <property type="entry name" value="GGR_cat"/>
    <property type="match status" value="1"/>
</dbReference>
<dbReference type="PANTHER" id="PTHR42685:SF22">
    <property type="entry name" value="CONDITIONED MEDIUM FACTOR RECEPTOR 1"/>
    <property type="match status" value="1"/>
</dbReference>
<evidence type="ECO:0000256" key="1">
    <source>
        <dbReference type="SAM" id="Phobius"/>
    </source>
</evidence>
<dbReference type="AlphaFoldDB" id="A0A0S7XZN0"/>
<name>A0A0S7XZN0_UNCSA</name>
<comment type="caution">
    <text evidence="4">The sequence shown here is derived from an EMBL/GenBank/DDBJ whole genome shotgun (WGS) entry which is preliminary data.</text>
</comment>
<feature type="domain" description="FAD-binding" evidence="2">
    <location>
        <begin position="5"/>
        <end position="171"/>
    </location>
</feature>
<keyword evidence="1" id="KW-0472">Membrane</keyword>
<dbReference type="PRINTS" id="PR00420">
    <property type="entry name" value="RNGMNOXGNASE"/>
</dbReference>
<dbReference type="GO" id="GO:0016628">
    <property type="term" value="F:oxidoreductase activity, acting on the CH-CH group of donors, NAD or NADP as acceptor"/>
    <property type="evidence" value="ECO:0007669"/>
    <property type="project" value="InterPro"/>
</dbReference>
<dbReference type="EMBL" id="LIZX01000059">
    <property type="protein sequence ID" value="KPJ67954.1"/>
    <property type="molecule type" value="Genomic_DNA"/>
</dbReference>
<feature type="transmembrane region" description="Helical" evidence="1">
    <location>
        <begin position="206"/>
        <end position="228"/>
    </location>
</feature>
<dbReference type="Proteomes" id="UP000051861">
    <property type="component" value="Unassembled WGS sequence"/>
</dbReference>
<keyword evidence="1" id="KW-1133">Transmembrane helix</keyword>
<dbReference type="Pfam" id="PF01494">
    <property type="entry name" value="FAD_binding_3"/>
    <property type="match status" value="1"/>
</dbReference>
<dbReference type="InterPro" id="IPR002938">
    <property type="entry name" value="FAD-bd"/>
</dbReference>
<dbReference type="InterPro" id="IPR054715">
    <property type="entry name" value="GGR_cat"/>
</dbReference>
<evidence type="ECO:0000259" key="3">
    <source>
        <dbReference type="Pfam" id="PF22578"/>
    </source>
</evidence>
<organism evidence="4 5">
    <name type="scientific">candidate division WOR-1 bacterium DG_54_3</name>
    <dbReference type="NCBI Taxonomy" id="1703775"/>
    <lineage>
        <taxon>Bacteria</taxon>
        <taxon>Bacillati</taxon>
        <taxon>Saganbacteria</taxon>
    </lineage>
</organism>
<dbReference type="GO" id="GO:0071949">
    <property type="term" value="F:FAD binding"/>
    <property type="evidence" value="ECO:0007669"/>
    <property type="project" value="InterPro"/>
</dbReference>
<evidence type="ECO:0000259" key="2">
    <source>
        <dbReference type="Pfam" id="PF01494"/>
    </source>
</evidence>
<accession>A0A0S7XZN0</accession>
<dbReference type="Gene3D" id="3.50.50.60">
    <property type="entry name" value="FAD/NAD(P)-binding domain"/>
    <property type="match status" value="1"/>
</dbReference>
<evidence type="ECO:0000313" key="5">
    <source>
        <dbReference type="Proteomes" id="UP000051861"/>
    </source>
</evidence>
<reference evidence="4 5" key="1">
    <citation type="journal article" date="2015" name="Microbiome">
        <title>Genomic resolution of linkages in carbon, nitrogen, and sulfur cycling among widespread estuary sediment bacteria.</title>
        <authorList>
            <person name="Baker B.J."/>
            <person name="Lazar C.S."/>
            <person name="Teske A.P."/>
            <person name="Dick G.J."/>
        </authorList>
    </citation>
    <scope>NUCLEOTIDE SEQUENCE [LARGE SCALE GENOMIC DNA]</scope>
    <source>
        <strain evidence="4">DG_54_3</strain>
    </source>
</reference>
<protein>
    <submittedName>
        <fullName evidence="4">Uncharacterized protein</fullName>
    </submittedName>
</protein>
<dbReference type="NCBIfam" id="TIGR02032">
    <property type="entry name" value="GG-red-SF"/>
    <property type="match status" value="1"/>
</dbReference>
<dbReference type="SUPFAM" id="SSF51905">
    <property type="entry name" value="FAD/NAD(P)-binding domain"/>
    <property type="match status" value="1"/>
</dbReference>
<dbReference type="InterPro" id="IPR050407">
    <property type="entry name" value="Geranylgeranyl_reductase"/>
</dbReference>